<dbReference type="KEGG" id="aal:EP13_16535"/>
<keyword evidence="2" id="KW-0175">Coiled coil</keyword>
<keyword evidence="4" id="KW-1185">Reference proteome</keyword>
<dbReference type="SUPFAM" id="SSF56954">
    <property type="entry name" value="Outer membrane efflux proteins (OEP)"/>
    <property type="match status" value="1"/>
</dbReference>
<dbReference type="AlphaFoldDB" id="A0A075PA02"/>
<dbReference type="Proteomes" id="UP000056090">
    <property type="component" value="Chromosome"/>
</dbReference>
<dbReference type="EMBL" id="CP008849">
    <property type="protein sequence ID" value="AIG00158.1"/>
    <property type="molecule type" value="Genomic_DNA"/>
</dbReference>
<proteinExistence type="inferred from homology"/>
<dbReference type="InterPro" id="IPR003423">
    <property type="entry name" value="OMP_efflux"/>
</dbReference>
<dbReference type="Pfam" id="PF02321">
    <property type="entry name" value="OEP"/>
    <property type="match status" value="1"/>
</dbReference>
<dbReference type="PANTHER" id="PTHR30203">
    <property type="entry name" value="OUTER MEMBRANE CATION EFFLUX PROTEIN"/>
    <property type="match status" value="1"/>
</dbReference>
<name>A0A075PA02_9ALTE</name>
<dbReference type="eggNOG" id="COG1538">
    <property type="taxonomic scope" value="Bacteria"/>
</dbReference>
<evidence type="ECO:0000313" key="3">
    <source>
        <dbReference type="EMBL" id="AIG00158.1"/>
    </source>
</evidence>
<dbReference type="GO" id="GO:0015562">
    <property type="term" value="F:efflux transmembrane transporter activity"/>
    <property type="evidence" value="ECO:0007669"/>
    <property type="project" value="InterPro"/>
</dbReference>
<evidence type="ECO:0000256" key="2">
    <source>
        <dbReference type="SAM" id="Coils"/>
    </source>
</evidence>
<sequence>MVRLLVRTTLILLGIAVVGAAPLYAGGDTHDTSPQRKVAVNAPTVKALISSMQHHHPYTRAIKEGSVQAGANLDIAQSAFDPFVEQNSFSRVTGYYHGTSLQQRVVKPIEDYNASVFTEYRITNGDFPVYEQEYETLSAGEASIGIAFSLLKGRDTDKRRMGVENARLDFQAWQAEANELLNSFIYKGLSDYLIWYESALQVQALESLLATVSERENAIATRVKQGDLAQIALTEFRANVLQQTLLVEKLKQKRDGYAHALSYYLRDSNGNIIDLRHATLAPNDIEWPFWVGEAQVNTLRSQLLAHPTLKSMRLAQSQNQNKVRLANNALLPKLDVKASIAQDFGGGSTTLDDTESKVGLSFSYPLGNRQAKAEVTKAQSKNRELAFKIDALQQRLVQSFEQAYTYWQQAKRVVKLQEENAELARELSSMERQRFNEGDSDMFVLNARTSAEIKAQMKEIEARVDLLKAELTLYNVAAALPLYASTAE</sequence>
<dbReference type="Gene3D" id="1.20.1600.10">
    <property type="entry name" value="Outer membrane efflux proteins (OEP)"/>
    <property type="match status" value="1"/>
</dbReference>
<evidence type="ECO:0000313" key="4">
    <source>
        <dbReference type="Proteomes" id="UP000056090"/>
    </source>
</evidence>
<feature type="coiled-coil region" evidence="2">
    <location>
        <begin position="375"/>
        <end position="477"/>
    </location>
</feature>
<gene>
    <name evidence="3" type="ORF">EP13_16535</name>
</gene>
<evidence type="ECO:0000256" key="1">
    <source>
        <dbReference type="ARBA" id="ARBA00007613"/>
    </source>
</evidence>
<protein>
    <submittedName>
        <fullName evidence="3">Multidrug transporter</fullName>
    </submittedName>
</protein>
<comment type="similarity">
    <text evidence="1">Belongs to the outer membrane factor (OMF) (TC 1.B.17) family.</text>
</comment>
<organism evidence="3 4">
    <name type="scientific">Alteromonas australica</name>
    <dbReference type="NCBI Taxonomy" id="589873"/>
    <lineage>
        <taxon>Bacteria</taxon>
        <taxon>Pseudomonadati</taxon>
        <taxon>Pseudomonadota</taxon>
        <taxon>Gammaproteobacteria</taxon>
        <taxon>Alteromonadales</taxon>
        <taxon>Alteromonadaceae</taxon>
        <taxon>Alteromonas/Salinimonas group</taxon>
        <taxon>Alteromonas</taxon>
    </lineage>
</organism>
<dbReference type="InterPro" id="IPR010131">
    <property type="entry name" value="MdtP/NodT-like"/>
</dbReference>
<reference evidence="3 4" key="1">
    <citation type="submission" date="2014-06" db="EMBL/GenBank/DDBJ databases">
        <title>Genomes of Alteromonas australica, a world apart.</title>
        <authorList>
            <person name="Gonzaga A."/>
            <person name="Lopez-Perez M."/>
            <person name="Rodriguez-Valera F."/>
        </authorList>
    </citation>
    <scope>NUCLEOTIDE SEQUENCE [LARGE SCALE GENOMIC DNA]</scope>
    <source>
        <strain evidence="3 4">H 17</strain>
    </source>
</reference>
<accession>A0A075PA02</accession>
<dbReference type="PANTHER" id="PTHR30203:SF24">
    <property type="entry name" value="BLR4935 PROTEIN"/>
    <property type="match status" value="1"/>
</dbReference>